<reference evidence="1 2" key="1">
    <citation type="journal article" date="2021" name="Nat. Commun.">
        <title>Genetic determinants of endophytism in the Arabidopsis root mycobiome.</title>
        <authorList>
            <person name="Mesny F."/>
            <person name="Miyauchi S."/>
            <person name="Thiergart T."/>
            <person name="Pickel B."/>
            <person name="Atanasova L."/>
            <person name="Karlsson M."/>
            <person name="Huettel B."/>
            <person name="Barry K.W."/>
            <person name="Haridas S."/>
            <person name="Chen C."/>
            <person name="Bauer D."/>
            <person name="Andreopoulos W."/>
            <person name="Pangilinan J."/>
            <person name="LaButti K."/>
            <person name="Riley R."/>
            <person name="Lipzen A."/>
            <person name="Clum A."/>
            <person name="Drula E."/>
            <person name="Henrissat B."/>
            <person name="Kohler A."/>
            <person name="Grigoriev I.V."/>
            <person name="Martin F.M."/>
            <person name="Hacquard S."/>
        </authorList>
    </citation>
    <scope>NUCLEOTIDE SEQUENCE [LARGE SCALE GENOMIC DNA]</scope>
    <source>
        <strain evidence="1 2">MPI-SDFR-AT-0079</strain>
    </source>
</reference>
<proteinExistence type="predicted"/>
<accession>A0ACB7P2M7</accession>
<sequence length="203" mass="21528">MPTYLADPRIVGLFAAAYIMHQRPGNQAGESPMLKTREPGRGVSPVQKTREPGRGVSHAQNQGTRHGSLPCSKDQGTRHGSLPCSKDQGTRQGSLPCSTSFRLVPAALGVEGCSAECIPGAKITSNRQPHGNFHAPQASPNLVESPCLLLRALPRGGGFRPRTSCKTCAPLTPINPDASAFTHPELPVVAWPVRTAIRMPDGT</sequence>
<name>A0ACB7P2M7_9PEZI</name>
<gene>
    <name evidence="1" type="ORF">F5144DRAFT_303360</name>
</gene>
<protein>
    <submittedName>
        <fullName evidence="1">Uncharacterized protein</fullName>
    </submittedName>
</protein>
<evidence type="ECO:0000313" key="1">
    <source>
        <dbReference type="EMBL" id="KAH6628288.1"/>
    </source>
</evidence>
<dbReference type="EMBL" id="JAGIZQ010000005">
    <property type="protein sequence ID" value="KAH6628288.1"/>
    <property type="molecule type" value="Genomic_DNA"/>
</dbReference>
<evidence type="ECO:0000313" key="2">
    <source>
        <dbReference type="Proteomes" id="UP000724584"/>
    </source>
</evidence>
<comment type="caution">
    <text evidence="1">The sequence shown here is derived from an EMBL/GenBank/DDBJ whole genome shotgun (WGS) entry which is preliminary data.</text>
</comment>
<keyword evidence="2" id="KW-1185">Reference proteome</keyword>
<organism evidence="1 2">
    <name type="scientific">Chaetomium tenue</name>
    <dbReference type="NCBI Taxonomy" id="1854479"/>
    <lineage>
        <taxon>Eukaryota</taxon>
        <taxon>Fungi</taxon>
        <taxon>Dikarya</taxon>
        <taxon>Ascomycota</taxon>
        <taxon>Pezizomycotina</taxon>
        <taxon>Sordariomycetes</taxon>
        <taxon>Sordariomycetidae</taxon>
        <taxon>Sordariales</taxon>
        <taxon>Chaetomiaceae</taxon>
        <taxon>Chaetomium</taxon>
    </lineage>
</organism>
<dbReference type="Proteomes" id="UP000724584">
    <property type="component" value="Unassembled WGS sequence"/>
</dbReference>